<feature type="non-terminal residue" evidence="2">
    <location>
        <position position="96"/>
    </location>
</feature>
<evidence type="ECO:0000256" key="1">
    <source>
        <dbReference type="SAM" id="Coils"/>
    </source>
</evidence>
<evidence type="ECO:0008006" key="4">
    <source>
        <dbReference type="Google" id="ProtNLM"/>
    </source>
</evidence>
<gene>
    <name evidence="2" type="ORF">HC175_23185</name>
</gene>
<dbReference type="Proteomes" id="UP000703674">
    <property type="component" value="Unassembled WGS sequence"/>
</dbReference>
<dbReference type="EMBL" id="JAAVJR010001588">
    <property type="protein sequence ID" value="NJW55823.1"/>
    <property type="molecule type" value="Genomic_DNA"/>
</dbReference>
<protein>
    <recommendedName>
        <fullName evidence="4">Exonuclease SbcC</fullName>
    </recommendedName>
</protein>
<keyword evidence="1" id="KW-0175">Coiled coil</keyword>
<organism evidence="2 3">
    <name type="scientific">Salinimicrobium oceani</name>
    <dbReference type="NCBI Taxonomy" id="2722702"/>
    <lineage>
        <taxon>Bacteria</taxon>
        <taxon>Pseudomonadati</taxon>
        <taxon>Bacteroidota</taxon>
        <taxon>Flavobacteriia</taxon>
        <taxon>Flavobacteriales</taxon>
        <taxon>Flavobacteriaceae</taxon>
        <taxon>Salinimicrobium</taxon>
    </lineage>
</organism>
<sequence length="96" mass="11225">RLEAEQEVKRLQQELSELRQQLQKDEPCPLCGSTDHPFAEHQPDKAPVNQALANARQQTKEKQEVVWQLEAKQQQLQERNVEENQKLEKGEQALQE</sequence>
<keyword evidence="3" id="KW-1185">Reference proteome</keyword>
<feature type="coiled-coil region" evidence="1">
    <location>
        <begin position="52"/>
        <end position="93"/>
    </location>
</feature>
<feature type="non-terminal residue" evidence="2">
    <location>
        <position position="1"/>
    </location>
</feature>
<evidence type="ECO:0000313" key="3">
    <source>
        <dbReference type="Proteomes" id="UP000703674"/>
    </source>
</evidence>
<evidence type="ECO:0000313" key="2">
    <source>
        <dbReference type="EMBL" id="NJW55823.1"/>
    </source>
</evidence>
<reference evidence="2 3" key="1">
    <citation type="submission" date="2020-03" db="EMBL/GenBank/DDBJ databases">
        <title>Salinimicrobium sp. nov, isolated from SCS.</title>
        <authorList>
            <person name="Cao W.R."/>
        </authorList>
    </citation>
    <scope>NUCLEOTIDE SEQUENCE [LARGE SCALE GENOMIC DNA]</scope>
    <source>
        <strain evidence="3">J15B91</strain>
    </source>
</reference>
<proteinExistence type="predicted"/>
<comment type="caution">
    <text evidence="2">The sequence shown here is derived from an EMBL/GenBank/DDBJ whole genome shotgun (WGS) entry which is preliminary data.</text>
</comment>
<accession>A0ABX1DAT2</accession>
<name>A0ABX1DAT2_9FLAO</name>
<dbReference type="RefSeq" id="WP_168140099.1">
    <property type="nucleotide sequence ID" value="NZ_JAAVJR010001588.1"/>
</dbReference>